<sequence length="245" mass="26123">MQPPSLLAILASVVPGTLACVAQMPFVALRATAGGVTQEAAIPLYMADECLYQTPGPIVPVNFPSNVTEAELNQNFVDQNGQPMSVEDLNTFTSTAGIHQAALLDSVICNLTTHSGDNIELQAGSPVVFEQTQITECQCMLATLMPALQKAFIPGASVRQRRQTLSKRRRLLQNGDFGDIAPNYPQTDFSGGQQPSPDVPEFSGNQRAEPVPGDFSGGQQPALLNPTFCTTLDDGSLQDPFCIEG</sequence>
<feature type="region of interest" description="Disordered" evidence="1">
    <location>
        <begin position="169"/>
        <end position="222"/>
    </location>
</feature>
<proteinExistence type="predicted"/>
<gene>
    <name evidence="3" type="ORF">CKAH01_10918</name>
</gene>
<dbReference type="AlphaFoldDB" id="A0AAE0CWV4"/>
<evidence type="ECO:0000313" key="4">
    <source>
        <dbReference type="Proteomes" id="UP001281614"/>
    </source>
</evidence>
<reference evidence="3" key="1">
    <citation type="submission" date="2023-02" db="EMBL/GenBank/DDBJ databases">
        <title>Colletotrichum kahawae CIFC_Que2 genome sequencing and assembly.</title>
        <authorList>
            <person name="Baroncelli R."/>
        </authorList>
    </citation>
    <scope>NUCLEOTIDE SEQUENCE</scope>
    <source>
        <strain evidence="3">CIFC_Que2</strain>
    </source>
</reference>
<comment type="caution">
    <text evidence="3">The sequence shown here is derived from an EMBL/GenBank/DDBJ whole genome shotgun (WGS) entry which is preliminary data.</text>
</comment>
<evidence type="ECO:0000256" key="1">
    <source>
        <dbReference type="SAM" id="MobiDB-lite"/>
    </source>
</evidence>
<protein>
    <submittedName>
        <fullName evidence="3">Uncharacterized protein</fullName>
    </submittedName>
</protein>
<name>A0AAE0CWV4_COLKA</name>
<feature type="compositionally biased region" description="Polar residues" evidence="1">
    <location>
        <begin position="184"/>
        <end position="196"/>
    </location>
</feature>
<feature type="signal peptide" evidence="2">
    <location>
        <begin position="1"/>
        <end position="19"/>
    </location>
</feature>
<keyword evidence="4" id="KW-1185">Reference proteome</keyword>
<dbReference type="Proteomes" id="UP001281614">
    <property type="component" value="Unassembled WGS sequence"/>
</dbReference>
<keyword evidence="2" id="KW-0732">Signal</keyword>
<evidence type="ECO:0000313" key="3">
    <source>
        <dbReference type="EMBL" id="KAK2728446.1"/>
    </source>
</evidence>
<accession>A0AAE0CWV4</accession>
<dbReference type="EMBL" id="VYYT01000880">
    <property type="protein sequence ID" value="KAK2728446.1"/>
    <property type="molecule type" value="Genomic_DNA"/>
</dbReference>
<feature type="chain" id="PRO_5042018702" evidence="2">
    <location>
        <begin position="20"/>
        <end position="245"/>
    </location>
</feature>
<evidence type="ECO:0000256" key="2">
    <source>
        <dbReference type="SAM" id="SignalP"/>
    </source>
</evidence>
<organism evidence="3 4">
    <name type="scientific">Colletotrichum kahawae</name>
    <name type="common">Coffee berry disease fungus</name>
    <dbReference type="NCBI Taxonomy" id="34407"/>
    <lineage>
        <taxon>Eukaryota</taxon>
        <taxon>Fungi</taxon>
        <taxon>Dikarya</taxon>
        <taxon>Ascomycota</taxon>
        <taxon>Pezizomycotina</taxon>
        <taxon>Sordariomycetes</taxon>
        <taxon>Hypocreomycetidae</taxon>
        <taxon>Glomerellales</taxon>
        <taxon>Glomerellaceae</taxon>
        <taxon>Colletotrichum</taxon>
        <taxon>Colletotrichum gloeosporioides species complex</taxon>
    </lineage>
</organism>